<feature type="region of interest" description="Disordered" evidence="1">
    <location>
        <begin position="1170"/>
        <end position="1189"/>
    </location>
</feature>
<feature type="region of interest" description="Disordered" evidence="1">
    <location>
        <begin position="1252"/>
        <end position="1305"/>
    </location>
</feature>
<keyword evidence="3" id="KW-1185">Reference proteome</keyword>
<feature type="compositionally biased region" description="Low complexity" evidence="1">
    <location>
        <begin position="1253"/>
        <end position="1264"/>
    </location>
</feature>
<comment type="caution">
    <text evidence="2">The sequence shown here is derived from an EMBL/GenBank/DDBJ whole genome shotgun (WGS) entry which is preliminary data.</text>
</comment>
<organism evidence="2 3">
    <name type="scientific">Paenibacillus solanacearum</name>
    <dbReference type="NCBI Taxonomy" id="2048548"/>
    <lineage>
        <taxon>Bacteria</taxon>
        <taxon>Bacillati</taxon>
        <taxon>Bacillota</taxon>
        <taxon>Bacilli</taxon>
        <taxon>Bacillales</taxon>
        <taxon>Paenibacillaceae</taxon>
        <taxon>Paenibacillus</taxon>
    </lineage>
</organism>
<name>A0A916NY45_9BACL</name>
<protein>
    <submittedName>
        <fullName evidence="2">Uncharacterized protein</fullName>
    </submittedName>
</protein>
<dbReference type="EMBL" id="CAJVAS010000019">
    <property type="protein sequence ID" value="CAG7638816.1"/>
    <property type="molecule type" value="Genomic_DNA"/>
</dbReference>
<accession>A0A916NY45</accession>
<feature type="region of interest" description="Disordered" evidence="1">
    <location>
        <begin position="1123"/>
        <end position="1142"/>
    </location>
</feature>
<proteinExistence type="predicted"/>
<gene>
    <name evidence="2" type="ORF">PAESOLCIP111_03980</name>
</gene>
<reference evidence="2" key="1">
    <citation type="submission" date="2021-06" db="EMBL/GenBank/DDBJ databases">
        <authorList>
            <person name="Criscuolo A."/>
        </authorList>
    </citation>
    <scope>NUCLEOTIDE SEQUENCE</scope>
    <source>
        <strain evidence="2">CIP111600</strain>
    </source>
</reference>
<evidence type="ECO:0000313" key="3">
    <source>
        <dbReference type="Proteomes" id="UP000693672"/>
    </source>
</evidence>
<feature type="compositionally biased region" description="Basic and acidic residues" evidence="1">
    <location>
        <begin position="1275"/>
        <end position="1294"/>
    </location>
</feature>
<dbReference type="Proteomes" id="UP000693672">
    <property type="component" value="Unassembled WGS sequence"/>
</dbReference>
<evidence type="ECO:0000313" key="2">
    <source>
        <dbReference type="EMBL" id="CAG7638816.1"/>
    </source>
</evidence>
<evidence type="ECO:0000256" key="1">
    <source>
        <dbReference type="SAM" id="MobiDB-lite"/>
    </source>
</evidence>
<sequence length="1359" mass="149258">MGGSDHRQRNNGIRHLTVRHVLRGQAASVEQLTDQRGRQGAVMSSYGVGPGLSRSIRFSDGGFAGRIAGKYGWTVGHKGRRGQLVHRLGSKGGSDDATLSFSIALHLRHLRLLSNVRQSSREAHYERFAGGRSTPSAELKSPRAVAAQLVRSAAVAHSEMVRFQGTERAQPSAVTETNLDTSPAMAYLALGTKAVYRRGQAPGGEAAYSAPQAAVSRLYPVYSLPITTQSSADLRLYTGRGPFFDIKGLVSPIYFYAGQVVMAARSEKYADLSLFKQGNGKRQASIISWLAATAQELSEPARQPRYGARAQARLVQRSNAANRSGVAAAGAIAVWERLRLWHRVSMITRTLTAMQPATVENQRKSSSSRPEGAARVGFYDQTGWRRAPMAEADEALRSPKAHLPLQEGRFLQASGVRHKHADAPVAYIGPQPLRFRFIHRDVRQFAVLWPITDETLDVYAKRLMRRKAWQPVLQPQRFYTLGPNEGLPAARRPHGMVPWEAPVAKLRHSITTCKAGAVLGHGDHVPIRTRGMALRQSELTVREARVTRYHSDLAVREGRIMRQRSELTLAETCAARLLSGQTLTDARVAPRWSSELPLVEIRATRRPRVQTLTGAQIMAHRQSEPARMEIRATRQPIGIAHGSNAIRIRAMVMHANSELNRRLRHPAAIKGNDAITPFVRQMKLLGFVTSHTGVFPYRADAVSAANMYLTGQTVGRAEQEKDRWLLRMPSRTVRQKTPVPQADDFFQYKHMDYSSARLDSMLPRTQAALKQTVSEINTSDVVRGHLQIRGHELFARRLSVQTALETAMINSRLLGRRNSPLPKLPYNLLQEAGNSRPHDRGVRLVMPVRRLSGDAAPTPIRIEESRLRMGGAPPTVSGSLRLAAGWRQRAAPEWASGTSPFTSPKRSGTLAEVRIAAKPLQGSVGRLAIIHPVEQGSPAAVSGAGTARPGVRGDLSLLQRPVSRRAELSQSRHAEAAAERSARTIQTALAIRPTRRDTVSAPFIARNRRIADAAGVEAGRAGKPISRHPRLHVRLKANLSNAAAHEHQDTLLYRTRAAYQASRNAPVSIGPQSIDTRAHGASQRLGAWREADRSMRWRHSAWGRAERPAASKRALEMMDTARHLTRRSQAKASRPNTSSAYGPSVIRRHFERPPLDARAFVSAEQTARLSRAGMNASPPRPSQWPSASAASVLASGGQLVTDLTPALRTVIGGRSTPGLNRPQPARMDRIGATAGAEPAGSGAWAGIAPQHRVSPAAPAATTSHAVKRRGTSAAGHEDERREPQRHAARMEIAARKASSQPASGPALQMMEHAIQAIERDLKHAKELWSNPPIDTRRLADQMIKEMDQRMRTMRQRRGM</sequence>
<feature type="compositionally biased region" description="Polar residues" evidence="1">
    <location>
        <begin position="1130"/>
        <end position="1141"/>
    </location>
</feature>